<feature type="region of interest" description="Disordered" evidence="1">
    <location>
        <begin position="1"/>
        <end position="23"/>
    </location>
</feature>
<proteinExistence type="predicted"/>
<sequence>MRGDATAACLASPTSPGNGSGRLATSGMCESGGRMGAEAGWGWARAVQPAGGTGQHAGPHETFTHPLKARVVDRQQHAPVADVPVTFCWDSMSQQALFEGGEATAQARTDAQGYAESPRLVAGDAAGTAGFTVTTEGAAPERFEVTVDD</sequence>
<keyword evidence="3" id="KW-1185">Reference proteome</keyword>
<name>A0ABQ2VAL2_9ACTN</name>
<protein>
    <recommendedName>
        <fullName evidence="4">Big-1 domain-containing protein</fullName>
    </recommendedName>
</protein>
<dbReference type="Gene3D" id="2.60.40.10">
    <property type="entry name" value="Immunoglobulins"/>
    <property type="match status" value="1"/>
</dbReference>
<dbReference type="InterPro" id="IPR008964">
    <property type="entry name" value="Invasin/intimin_cell_adhesion"/>
</dbReference>
<dbReference type="SUPFAM" id="SSF49373">
    <property type="entry name" value="Invasin/intimin cell-adhesion fragments"/>
    <property type="match status" value="1"/>
</dbReference>
<accession>A0ABQ2VAL2</accession>
<comment type="caution">
    <text evidence="2">The sequence shown here is derived from an EMBL/GenBank/DDBJ whole genome shotgun (WGS) entry which is preliminary data.</text>
</comment>
<reference evidence="3" key="1">
    <citation type="journal article" date="2019" name="Int. J. Syst. Evol. Microbiol.">
        <title>The Global Catalogue of Microorganisms (GCM) 10K type strain sequencing project: providing services to taxonomists for standard genome sequencing and annotation.</title>
        <authorList>
            <consortium name="The Broad Institute Genomics Platform"/>
            <consortium name="The Broad Institute Genome Sequencing Center for Infectious Disease"/>
            <person name="Wu L."/>
            <person name="Ma J."/>
        </authorList>
    </citation>
    <scope>NUCLEOTIDE SEQUENCE [LARGE SCALE GENOMIC DNA]</scope>
    <source>
        <strain evidence="3">JCM 3399</strain>
    </source>
</reference>
<evidence type="ECO:0008006" key="4">
    <source>
        <dbReference type="Google" id="ProtNLM"/>
    </source>
</evidence>
<dbReference type="Proteomes" id="UP000654471">
    <property type="component" value="Unassembled WGS sequence"/>
</dbReference>
<evidence type="ECO:0000256" key="1">
    <source>
        <dbReference type="SAM" id="MobiDB-lite"/>
    </source>
</evidence>
<gene>
    <name evidence="2" type="ORF">GCM10010211_44320</name>
</gene>
<organism evidence="2 3">
    <name type="scientific">Streptomyces albospinus</name>
    <dbReference type="NCBI Taxonomy" id="285515"/>
    <lineage>
        <taxon>Bacteria</taxon>
        <taxon>Bacillati</taxon>
        <taxon>Actinomycetota</taxon>
        <taxon>Actinomycetes</taxon>
        <taxon>Kitasatosporales</taxon>
        <taxon>Streptomycetaceae</taxon>
        <taxon>Streptomyces</taxon>
    </lineage>
</organism>
<dbReference type="EMBL" id="BMRP01000015">
    <property type="protein sequence ID" value="GGU73496.1"/>
    <property type="molecule type" value="Genomic_DNA"/>
</dbReference>
<evidence type="ECO:0000313" key="3">
    <source>
        <dbReference type="Proteomes" id="UP000654471"/>
    </source>
</evidence>
<dbReference type="InterPro" id="IPR013783">
    <property type="entry name" value="Ig-like_fold"/>
</dbReference>
<evidence type="ECO:0000313" key="2">
    <source>
        <dbReference type="EMBL" id="GGU73496.1"/>
    </source>
</evidence>